<evidence type="ECO:0000313" key="3">
    <source>
        <dbReference type="Proteomes" id="UP001154078"/>
    </source>
</evidence>
<gene>
    <name evidence="2" type="ORF">MELIAE_LOCUS11973</name>
</gene>
<reference evidence="2" key="1">
    <citation type="submission" date="2021-12" db="EMBL/GenBank/DDBJ databases">
        <authorList>
            <person name="King R."/>
        </authorList>
    </citation>
    <scope>NUCLEOTIDE SEQUENCE</scope>
</reference>
<sequence>MSDGRKKMSGFEYRKRALNKSKKEQEVLSKTPKLDSFFRKKERVTLKSESINIDYTNFYHEGDDVSSTSSSTDIKTDRITTSLPPSNINHEGELQAALSTRTIEEVGRHCDKQ</sequence>
<name>A0A9P0BGM6_BRAAE</name>
<protein>
    <submittedName>
        <fullName evidence="2">Uncharacterized protein</fullName>
    </submittedName>
</protein>
<dbReference type="AlphaFoldDB" id="A0A9P0BGM6"/>
<dbReference type="Proteomes" id="UP001154078">
    <property type="component" value="Chromosome 8"/>
</dbReference>
<evidence type="ECO:0000313" key="2">
    <source>
        <dbReference type="EMBL" id="CAH0562966.1"/>
    </source>
</evidence>
<accession>A0A9P0BGM6</accession>
<evidence type="ECO:0000256" key="1">
    <source>
        <dbReference type="SAM" id="MobiDB-lite"/>
    </source>
</evidence>
<feature type="region of interest" description="Disordered" evidence="1">
    <location>
        <begin position="62"/>
        <end position="89"/>
    </location>
</feature>
<proteinExistence type="predicted"/>
<feature type="region of interest" description="Disordered" evidence="1">
    <location>
        <begin position="1"/>
        <end position="29"/>
    </location>
</feature>
<organism evidence="2 3">
    <name type="scientific">Brassicogethes aeneus</name>
    <name type="common">Rape pollen beetle</name>
    <name type="synonym">Meligethes aeneus</name>
    <dbReference type="NCBI Taxonomy" id="1431903"/>
    <lineage>
        <taxon>Eukaryota</taxon>
        <taxon>Metazoa</taxon>
        <taxon>Ecdysozoa</taxon>
        <taxon>Arthropoda</taxon>
        <taxon>Hexapoda</taxon>
        <taxon>Insecta</taxon>
        <taxon>Pterygota</taxon>
        <taxon>Neoptera</taxon>
        <taxon>Endopterygota</taxon>
        <taxon>Coleoptera</taxon>
        <taxon>Polyphaga</taxon>
        <taxon>Cucujiformia</taxon>
        <taxon>Nitidulidae</taxon>
        <taxon>Meligethinae</taxon>
        <taxon>Brassicogethes</taxon>
    </lineage>
</organism>
<keyword evidence="3" id="KW-1185">Reference proteome</keyword>
<dbReference type="EMBL" id="OV121139">
    <property type="protein sequence ID" value="CAH0562966.1"/>
    <property type="molecule type" value="Genomic_DNA"/>
</dbReference>
<dbReference type="OrthoDB" id="6770902at2759"/>